<proteinExistence type="predicted"/>
<dbReference type="Pfam" id="PF13563">
    <property type="entry name" value="2_5_RNA_ligase2"/>
    <property type="match status" value="1"/>
</dbReference>
<dbReference type="Proteomes" id="UP000246099">
    <property type="component" value="Chromosome"/>
</dbReference>
<dbReference type="EMBL" id="CP029600">
    <property type="protein sequence ID" value="AWO01113.1"/>
    <property type="molecule type" value="Genomic_DNA"/>
</dbReference>
<dbReference type="SUPFAM" id="SSF55144">
    <property type="entry name" value="LigT-like"/>
    <property type="match status" value="1"/>
</dbReference>
<dbReference type="Gene3D" id="3.90.1140.10">
    <property type="entry name" value="Cyclic phosphodiesterase"/>
    <property type="match status" value="1"/>
</dbReference>
<accession>A0ABN5LNY0</accession>
<evidence type="ECO:0000313" key="1">
    <source>
        <dbReference type="EMBL" id="AWO01113.1"/>
    </source>
</evidence>
<dbReference type="RefSeq" id="WP_119077327.1">
    <property type="nucleotide sequence ID" value="NZ_QXMH01000001.1"/>
</dbReference>
<gene>
    <name evidence="1" type="ORF">DLD77_05095</name>
</gene>
<sequence length="186" mass="20782">MQLSMFEEDRAVVRYAILISPPAAVKKAVAGFKQQLHEAVGLDDMNLKSLAHISLCRVNAADDDAFVITTATRAVANMCCFDIEINGADSFTHGKTGTLYLRIERPEPVQILFVLLNRVFRASRNANITPHLTIARALPAGKFRQIDPAAFAYRYAFVCDRITILKWAGERYNLIHEVPLQNRPPA</sequence>
<protein>
    <recommendedName>
        <fullName evidence="3">2'-5' RNA ligase</fullName>
    </recommendedName>
</protein>
<dbReference type="InterPro" id="IPR009097">
    <property type="entry name" value="Cyclic_Pdiesterase"/>
</dbReference>
<organism evidence="1 2">
    <name type="scientific">Chitinophaga alhagiae</name>
    <dbReference type="NCBI Taxonomy" id="2203219"/>
    <lineage>
        <taxon>Bacteria</taxon>
        <taxon>Pseudomonadati</taxon>
        <taxon>Bacteroidota</taxon>
        <taxon>Chitinophagia</taxon>
        <taxon>Chitinophagales</taxon>
        <taxon>Chitinophagaceae</taxon>
        <taxon>Chitinophaga</taxon>
    </lineage>
</organism>
<keyword evidence="2" id="KW-1185">Reference proteome</keyword>
<evidence type="ECO:0008006" key="3">
    <source>
        <dbReference type="Google" id="ProtNLM"/>
    </source>
</evidence>
<name>A0ABN5LNY0_9BACT</name>
<evidence type="ECO:0000313" key="2">
    <source>
        <dbReference type="Proteomes" id="UP000246099"/>
    </source>
</evidence>
<reference evidence="1 2" key="1">
    <citation type="submission" date="2018-05" db="EMBL/GenBank/DDBJ databases">
        <title>Chitinophaga sp. nov., isolated from rhizosphere soil of Alhagi.</title>
        <authorList>
            <person name="Liu Y."/>
        </authorList>
    </citation>
    <scope>NUCLEOTIDE SEQUENCE [LARGE SCALE GENOMIC DNA]</scope>
    <source>
        <strain evidence="1 2">T22</strain>
    </source>
</reference>